<dbReference type="EMBL" id="JAODAN010000005">
    <property type="protein sequence ID" value="KAK1924007.1"/>
    <property type="molecule type" value="Genomic_DNA"/>
</dbReference>
<evidence type="ECO:0000313" key="3">
    <source>
        <dbReference type="Proteomes" id="UP001182556"/>
    </source>
</evidence>
<organism evidence="2 3">
    <name type="scientific">Papiliotrema laurentii</name>
    <name type="common">Cryptococcus laurentii</name>
    <dbReference type="NCBI Taxonomy" id="5418"/>
    <lineage>
        <taxon>Eukaryota</taxon>
        <taxon>Fungi</taxon>
        <taxon>Dikarya</taxon>
        <taxon>Basidiomycota</taxon>
        <taxon>Agaricomycotina</taxon>
        <taxon>Tremellomycetes</taxon>
        <taxon>Tremellales</taxon>
        <taxon>Rhynchogastremaceae</taxon>
        <taxon>Papiliotrema</taxon>
    </lineage>
</organism>
<gene>
    <name evidence="2" type="ORF">DB88DRAFT_510385</name>
</gene>
<protein>
    <submittedName>
        <fullName evidence="2">Uncharacterized protein</fullName>
    </submittedName>
</protein>
<feature type="compositionally biased region" description="Polar residues" evidence="1">
    <location>
        <begin position="139"/>
        <end position="150"/>
    </location>
</feature>
<reference evidence="2" key="1">
    <citation type="submission" date="2023-02" db="EMBL/GenBank/DDBJ databases">
        <title>Identification and recombinant expression of a fungal hydrolase from Papiliotrema laurentii that hydrolyzes apple cutin and clears colloidal polyester polyurethane.</title>
        <authorList>
            <consortium name="DOE Joint Genome Institute"/>
            <person name="Roman V.A."/>
            <person name="Bojanowski C."/>
            <person name="Crable B.R."/>
            <person name="Wagner D.N."/>
            <person name="Hung C.S."/>
            <person name="Nadeau L.J."/>
            <person name="Schratz L."/>
            <person name="Haridas S."/>
            <person name="Pangilinan J."/>
            <person name="Lipzen A."/>
            <person name="Na H."/>
            <person name="Yan M."/>
            <person name="Ng V."/>
            <person name="Grigoriev I.V."/>
            <person name="Spatafora J.W."/>
            <person name="Barlow D."/>
            <person name="Biffinger J."/>
            <person name="Kelley-Loughnane N."/>
            <person name="Varaljay V.A."/>
            <person name="Crookes-Goodson W.J."/>
        </authorList>
    </citation>
    <scope>NUCLEOTIDE SEQUENCE</scope>
    <source>
        <strain evidence="2">5307AH</strain>
    </source>
</reference>
<keyword evidence="3" id="KW-1185">Reference proteome</keyword>
<proteinExistence type="predicted"/>
<sequence>MSLRVVFGRKGFIARRLSGAFEKHQHGSLSPDARRAPGRASTHVASHTGMDGRAGGLDRTDQAEKNRQWRQDVLSQAVSLSLSSRMVHCANTRDSTFIPPSQPKRPQRHRPRIPEVFLSAPGALLAVASGIVSGPVASYASTTESPPRQQIKTERDETTSSGRPIPPEQQPHRRSRLFDMLRHAKLVNQRPTQGGSHAILPSVKVIPNTKHEQAYGPGHIGPDDLSYPEEQSLLPCQARSVLDRLAARDLVSVDGDVQPLASDIVDRVIMWRESVLSGSMQRVTGDQ</sequence>
<evidence type="ECO:0000313" key="2">
    <source>
        <dbReference type="EMBL" id="KAK1924007.1"/>
    </source>
</evidence>
<name>A0AAD9CYX9_PAPLA</name>
<evidence type="ECO:0000256" key="1">
    <source>
        <dbReference type="SAM" id="MobiDB-lite"/>
    </source>
</evidence>
<accession>A0AAD9CYX9</accession>
<comment type="caution">
    <text evidence="2">The sequence shown here is derived from an EMBL/GenBank/DDBJ whole genome shotgun (WGS) entry which is preliminary data.</text>
</comment>
<dbReference type="AlphaFoldDB" id="A0AAD9CYX9"/>
<feature type="region of interest" description="Disordered" evidence="1">
    <location>
        <begin position="138"/>
        <end position="173"/>
    </location>
</feature>
<dbReference type="Proteomes" id="UP001182556">
    <property type="component" value="Unassembled WGS sequence"/>
</dbReference>
<feature type="compositionally biased region" description="Basic and acidic residues" evidence="1">
    <location>
        <begin position="56"/>
        <end position="66"/>
    </location>
</feature>
<feature type="region of interest" description="Disordered" evidence="1">
    <location>
        <begin position="23"/>
        <end position="66"/>
    </location>
</feature>